<comment type="caution">
    <text evidence="2">The sequence shown here is derived from an EMBL/GenBank/DDBJ whole genome shotgun (WGS) entry which is preliminary data.</text>
</comment>
<accession>A0A8S2YNW6</accession>
<dbReference type="EMBL" id="CAJOBH010092044">
    <property type="protein sequence ID" value="CAF4569994.1"/>
    <property type="molecule type" value="Genomic_DNA"/>
</dbReference>
<dbReference type="Proteomes" id="UP000681967">
    <property type="component" value="Unassembled WGS sequence"/>
</dbReference>
<feature type="non-terminal residue" evidence="2">
    <location>
        <position position="80"/>
    </location>
</feature>
<feature type="non-terminal residue" evidence="2">
    <location>
        <position position="1"/>
    </location>
</feature>
<dbReference type="AlphaFoldDB" id="A0A8S2YNW6"/>
<name>A0A8S2YNW6_9BILA</name>
<protein>
    <submittedName>
        <fullName evidence="2">Uncharacterized protein</fullName>
    </submittedName>
</protein>
<gene>
    <name evidence="2" type="ORF">BYL167_LOCUS38869</name>
</gene>
<reference evidence="2" key="1">
    <citation type="submission" date="2021-02" db="EMBL/GenBank/DDBJ databases">
        <authorList>
            <person name="Nowell W R."/>
        </authorList>
    </citation>
    <scope>NUCLEOTIDE SEQUENCE</scope>
</reference>
<evidence type="ECO:0000313" key="3">
    <source>
        <dbReference type="Proteomes" id="UP000681967"/>
    </source>
</evidence>
<organism evidence="2 3">
    <name type="scientific">Rotaria magnacalcarata</name>
    <dbReference type="NCBI Taxonomy" id="392030"/>
    <lineage>
        <taxon>Eukaryota</taxon>
        <taxon>Metazoa</taxon>
        <taxon>Spiralia</taxon>
        <taxon>Gnathifera</taxon>
        <taxon>Rotifera</taxon>
        <taxon>Eurotatoria</taxon>
        <taxon>Bdelloidea</taxon>
        <taxon>Philodinida</taxon>
        <taxon>Philodinidae</taxon>
        <taxon>Rotaria</taxon>
    </lineage>
</organism>
<proteinExistence type="predicted"/>
<sequence>DDFRIVKQANNNQQLPPAPYSSPFDNRFSKTGEIFSPITSNTSPLSNELYRNTVTIRQASPKRVVYVRDNDALSNHNITA</sequence>
<evidence type="ECO:0000256" key="1">
    <source>
        <dbReference type="SAM" id="MobiDB-lite"/>
    </source>
</evidence>
<feature type="region of interest" description="Disordered" evidence="1">
    <location>
        <begin position="1"/>
        <end position="21"/>
    </location>
</feature>
<evidence type="ECO:0000313" key="2">
    <source>
        <dbReference type="EMBL" id="CAF4569994.1"/>
    </source>
</evidence>